<dbReference type="PANTHER" id="PTHR34354">
    <property type="entry name" value="NADPH-DEPENDENT 7-CYANO-7-DEAZAGUANINE REDUCTASE"/>
    <property type="match status" value="1"/>
</dbReference>
<dbReference type="InterPro" id="IPR050084">
    <property type="entry name" value="NADPH_dep_7-cyano-7-deazaG_red"/>
</dbReference>
<keyword evidence="2" id="KW-0671">Queuosine biosynthesis</keyword>
<dbReference type="NCBIfam" id="TIGR03139">
    <property type="entry name" value="QueF-II"/>
    <property type="match status" value="1"/>
</dbReference>
<keyword evidence="1" id="KW-0963">Cytoplasm</keyword>
<reference evidence="7" key="1">
    <citation type="submission" date="2016-10" db="EMBL/GenBank/DDBJ databases">
        <authorList>
            <person name="Varghese N."/>
            <person name="Submissions S."/>
        </authorList>
    </citation>
    <scope>NUCLEOTIDE SEQUENCE [LARGE SCALE GENOMIC DNA]</scope>
    <source>
        <strain evidence="7">IBRC-M 10760</strain>
    </source>
</reference>
<proteinExistence type="inferred from homology"/>
<dbReference type="AlphaFoldDB" id="A0A1G7TSA8"/>
<accession>A0A1G7TSA8</accession>
<dbReference type="RefSeq" id="WP_092695614.1">
    <property type="nucleotide sequence ID" value="NZ_FNBK01000028.1"/>
</dbReference>
<gene>
    <name evidence="6" type="ORF">SAMN05216218_1288</name>
</gene>
<evidence type="ECO:0000256" key="1">
    <source>
        <dbReference type="ARBA" id="ARBA00022490"/>
    </source>
</evidence>
<evidence type="ECO:0000256" key="3">
    <source>
        <dbReference type="ARBA" id="ARBA00022857"/>
    </source>
</evidence>
<protein>
    <submittedName>
        <fullName evidence="6">7-cyano-7-deazaguanine reductase</fullName>
    </submittedName>
</protein>
<sequence>MNDEIDPGHLSAIPNEYPDRNTRLEVVAPEFTCLCPEEPLQPDFATIIIEYVPDELIVELKSLKLYLGSYRNVEIYHEPATNRILTDLVEACNPRWMRVTGQFNTRGGITTDVTVEHGELTDDIPEARQSRAEDLSRIPSER</sequence>
<evidence type="ECO:0000256" key="4">
    <source>
        <dbReference type="ARBA" id="ARBA00023002"/>
    </source>
</evidence>
<dbReference type="InterPro" id="IPR043133">
    <property type="entry name" value="GTP-CH-I_C/QueF"/>
</dbReference>
<evidence type="ECO:0000313" key="6">
    <source>
        <dbReference type="EMBL" id="SDG37440.1"/>
    </source>
</evidence>
<evidence type="ECO:0000313" key="7">
    <source>
        <dbReference type="Proteomes" id="UP000199076"/>
    </source>
</evidence>
<dbReference type="SUPFAM" id="SSF55620">
    <property type="entry name" value="Tetrahydrobiopterin biosynthesis enzymes-like"/>
    <property type="match status" value="1"/>
</dbReference>
<dbReference type="STRING" id="660518.SAMN05216218_1288"/>
<feature type="region of interest" description="Disordered" evidence="5">
    <location>
        <begin position="117"/>
        <end position="142"/>
    </location>
</feature>
<dbReference type="Proteomes" id="UP000199076">
    <property type="component" value="Unassembled WGS sequence"/>
</dbReference>
<dbReference type="EMBL" id="FNBK01000028">
    <property type="protein sequence ID" value="SDG37440.1"/>
    <property type="molecule type" value="Genomic_DNA"/>
</dbReference>
<dbReference type="PANTHER" id="PTHR34354:SF1">
    <property type="entry name" value="NADPH-DEPENDENT 7-CYANO-7-DEAZAGUANINE REDUCTASE"/>
    <property type="match status" value="1"/>
</dbReference>
<dbReference type="Pfam" id="PF14489">
    <property type="entry name" value="QueF"/>
    <property type="match status" value="1"/>
</dbReference>
<dbReference type="OrthoDB" id="350086at2157"/>
<dbReference type="GO" id="GO:0005737">
    <property type="term" value="C:cytoplasm"/>
    <property type="evidence" value="ECO:0007669"/>
    <property type="project" value="InterPro"/>
</dbReference>
<dbReference type="GO" id="GO:0033739">
    <property type="term" value="F:preQ1 synthase activity"/>
    <property type="evidence" value="ECO:0007669"/>
    <property type="project" value="InterPro"/>
</dbReference>
<dbReference type="InterPro" id="IPR016856">
    <property type="entry name" value="QueF_type1"/>
</dbReference>
<dbReference type="Gene3D" id="3.30.1130.10">
    <property type="match status" value="1"/>
</dbReference>
<dbReference type="GO" id="GO:0008616">
    <property type="term" value="P:tRNA queuosine(34) biosynthetic process"/>
    <property type="evidence" value="ECO:0007669"/>
    <property type="project" value="UniProtKB-KW"/>
</dbReference>
<name>A0A1G7TSA8_9EURY</name>
<dbReference type="InterPro" id="IPR029500">
    <property type="entry name" value="QueF"/>
</dbReference>
<keyword evidence="7" id="KW-1185">Reference proteome</keyword>
<dbReference type="PIRSF" id="PIRSF027377">
    <property type="entry name" value="Nitrile_oxidored_QueF"/>
    <property type="match status" value="1"/>
</dbReference>
<organism evidence="6 7">
    <name type="scientific">Halorientalis regularis</name>
    <dbReference type="NCBI Taxonomy" id="660518"/>
    <lineage>
        <taxon>Archaea</taxon>
        <taxon>Methanobacteriati</taxon>
        <taxon>Methanobacteriota</taxon>
        <taxon>Stenosarchaea group</taxon>
        <taxon>Halobacteria</taxon>
        <taxon>Halobacteriales</taxon>
        <taxon>Haloarculaceae</taxon>
        <taxon>Halorientalis</taxon>
    </lineage>
</organism>
<evidence type="ECO:0000256" key="5">
    <source>
        <dbReference type="SAM" id="MobiDB-lite"/>
    </source>
</evidence>
<keyword evidence="4" id="KW-0560">Oxidoreductase</keyword>
<dbReference type="HAMAP" id="MF_00818">
    <property type="entry name" value="QueF_type1"/>
    <property type="match status" value="1"/>
</dbReference>
<evidence type="ECO:0000256" key="2">
    <source>
        <dbReference type="ARBA" id="ARBA00022785"/>
    </source>
</evidence>
<keyword evidence="3" id="KW-0521">NADP</keyword>